<keyword evidence="5 7" id="KW-1133">Transmembrane helix</keyword>
<feature type="domain" description="Major facilitator superfamily (MFS) profile" evidence="8">
    <location>
        <begin position="1"/>
        <end position="294"/>
    </location>
</feature>
<comment type="subcellular location">
    <subcellularLocation>
        <location evidence="1">Cell membrane</location>
        <topology evidence="1">Multi-pass membrane protein</topology>
    </subcellularLocation>
</comment>
<feature type="transmembrane region" description="Helical" evidence="7">
    <location>
        <begin position="6"/>
        <end position="24"/>
    </location>
</feature>
<evidence type="ECO:0000256" key="6">
    <source>
        <dbReference type="ARBA" id="ARBA00023136"/>
    </source>
</evidence>
<gene>
    <name evidence="9" type="ORF">SAMN02910343_01614</name>
</gene>
<dbReference type="EMBL" id="FMXA01000037">
    <property type="protein sequence ID" value="SDA61557.1"/>
    <property type="molecule type" value="Genomic_DNA"/>
</dbReference>
<evidence type="ECO:0000256" key="1">
    <source>
        <dbReference type="ARBA" id="ARBA00004651"/>
    </source>
</evidence>
<dbReference type="STRING" id="209880.SAMN02910343_01614"/>
<keyword evidence="10" id="KW-1185">Reference proteome</keyword>
<accession>A0A1G5WVM2</accession>
<keyword evidence="6 7" id="KW-0472">Membrane</keyword>
<reference evidence="9 10" key="1">
    <citation type="submission" date="2016-10" db="EMBL/GenBank/DDBJ databases">
        <authorList>
            <person name="de Groot N.N."/>
        </authorList>
    </citation>
    <scope>NUCLEOTIDE SEQUENCE [LARGE SCALE GENOMIC DNA]</scope>
    <source>
        <strain evidence="9 10">DSM 15230</strain>
    </source>
</reference>
<evidence type="ECO:0000313" key="9">
    <source>
        <dbReference type="EMBL" id="SDA61557.1"/>
    </source>
</evidence>
<evidence type="ECO:0000256" key="7">
    <source>
        <dbReference type="SAM" id="Phobius"/>
    </source>
</evidence>
<dbReference type="InterPro" id="IPR020846">
    <property type="entry name" value="MFS_dom"/>
</dbReference>
<dbReference type="Pfam" id="PF07690">
    <property type="entry name" value="MFS_1"/>
    <property type="match status" value="1"/>
</dbReference>
<keyword evidence="4 7" id="KW-0812">Transmembrane</keyword>
<feature type="transmembrane region" description="Helical" evidence="7">
    <location>
        <begin position="242"/>
        <end position="263"/>
    </location>
</feature>
<keyword evidence="3" id="KW-1003">Cell membrane</keyword>
<dbReference type="Gene3D" id="1.20.1720.10">
    <property type="entry name" value="Multidrug resistance protein D"/>
    <property type="match status" value="1"/>
</dbReference>
<dbReference type="PANTHER" id="PTHR43124:SF3">
    <property type="entry name" value="CHLORAMPHENICOL EFFLUX PUMP RV0191"/>
    <property type="match status" value="1"/>
</dbReference>
<feature type="transmembrane region" description="Helical" evidence="7">
    <location>
        <begin position="113"/>
        <end position="131"/>
    </location>
</feature>
<evidence type="ECO:0000256" key="3">
    <source>
        <dbReference type="ARBA" id="ARBA00022475"/>
    </source>
</evidence>
<feature type="transmembrane region" description="Helical" evidence="7">
    <location>
        <begin position="151"/>
        <end position="172"/>
    </location>
</feature>
<sequence>MLIGGRILQALGAGCIVTISTALIKDCFSGEKLTRILSITQALNVIAPMAAPIIGSLLLMYTSWRGAFVLLAFLGSINIIIALLLTEPLLPEKRYTGTVVQSMGLLVKFTRHAYFMLILIMFSLLAAPYMAYVSVSSFVYMNTFHLSPQLYGLYFSFNSACAVVGPFLYLHIAGRVSNRRITNACFLVTAISGVALLTIGQSSALCFMLSFLPFTIIESIVRPFTMDVLLKMVRTEIGTASALINFVPTLLGSVGMFVSTLPWSSFIDGLGIIILGALCGSTLILICIREMYSEN</sequence>
<dbReference type="InterPro" id="IPR036259">
    <property type="entry name" value="MFS_trans_sf"/>
</dbReference>
<dbReference type="SUPFAM" id="SSF103473">
    <property type="entry name" value="MFS general substrate transporter"/>
    <property type="match status" value="1"/>
</dbReference>
<dbReference type="GeneID" id="87756598"/>
<feature type="transmembrane region" description="Helical" evidence="7">
    <location>
        <begin position="36"/>
        <end position="61"/>
    </location>
</feature>
<feature type="transmembrane region" description="Helical" evidence="7">
    <location>
        <begin position="269"/>
        <end position="288"/>
    </location>
</feature>
<dbReference type="InterPro" id="IPR011701">
    <property type="entry name" value="MFS"/>
</dbReference>
<dbReference type="GO" id="GO:0022857">
    <property type="term" value="F:transmembrane transporter activity"/>
    <property type="evidence" value="ECO:0007669"/>
    <property type="project" value="InterPro"/>
</dbReference>
<keyword evidence="2" id="KW-0813">Transport</keyword>
<evidence type="ECO:0000313" key="10">
    <source>
        <dbReference type="Proteomes" id="UP000199689"/>
    </source>
</evidence>
<feature type="transmembrane region" description="Helical" evidence="7">
    <location>
        <begin position="67"/>
        <end position="85"/>
    </location>
</feature>
<dbReference type="GO" id="GO:0005886">
    <property type="term" value="C:plasma membrane"/>
    <property type="evidence" value="ECO:0007669"/>
    <property type="project" value="UniProtKB-SubCell"/>
</dbReference>
<dbReference type="PROSITE" id="PS50850">
    <property type="entry name" value="MFS"/>
    <property type="match status" value="1"/>
</dbReference>
<evidence type="ECO:0000256" key="2">
    <source>
        <dbReference type="ARBA" id="ARBA00022448"/>
    </source>
</evidence>
<organism evidence="9 10">
    <name type="scientific">Allisonella histaminiformans</name>
    <dbReference type="NCBI Taxonomy" id="209880"/>
    <lineage>
        <taxon>Bacteria</taxon>
        <taxon>Bacillati</taxon>
        <taxon>Bacillota</taxon>
        <taxon>Negativicutes</taxon>
        <taxon>Veillonellales</taxon>
        <taxon>Veillonellaceae</taxon>
        <taxon>Allisonella</taxon>
    </lineage>
</organism>
<dbReference type="AlphaFoldDB" id="A0A1G5WVM2"/>
<evidence type="ECO:0000259" key="8">
    <source>
        <dbReference type="PROSITE" id="PS50850"/>
    </source>
</evidence>
<feature type="transmembrane region" description="Helical" evidence="7">
    <location>
        <begin position="184"/>
        <end position="205"/>
    </location>
</feature>
<dbReference type="InterPro" id="IPR050189">
    <property type="entry name" value="MFS_Efflux_Transporters"/>
</dbReference>
<dbReference type="PANTHER" id="PTHR43124">
    <property type="entry name" value="PURINE EFFLUX PUMP PBUE"/>
    <property type="match status" value="1"/>
</dbReference>
<name>A0A1G5WVM2_9FIRM</name>
<evidence type="ECO:0000256" key="4">
    <source>
        <dbReference type="ARBA" id="ARBA00022692"/>
    </source>
</evidence>
<dbReference type="Proteomes" id="UP000199689">
    <property type="component" value="Unassembled WGS sequence"/>
</dbReference>
<evidence type="ECO:0000256" key="5">
    <source>
        <dbReference type="ARBA" id="ARBA00022989"/>
    </source>
</evidence>
<protein>
    <submittedName>
        <fullName evidence="9">MFS transporter, DHA1 family, bicyclomycin/chloramphenicol resistance protein</fullName>
    </submittedName>
</protein>
<dbReference type="RefSeq" id="WP_091365605.1">
    <property type="nucleotide sequence ID" value="NZ_FMXA01000037.1"/>
</dbReference>
<dbReference type="OrthoDB" id="9800416at2"/>
<proteinExistence type="predicted"/>